<dbReference type="GeneTree" id="ENSGT00940000177764"/>
<dbReference type="InParanoid" id="A0A3Q3NBJ3"/>
<dbReference type="Ensembl" id="ENSLBET00000032901.1">
    <property type="protein sequence ID" value="ENSLBEP00000031475.1"/>
    <property type="gene ID" value="ENSLBEG00000023758.1"/>
</dbReference>
<dbReference type="Gene3D" id="3.30.420.10">
    <property type="entry name" value="Ribonuclease H-like superfamily/Ribonuclease H"/>
    <property type="match status" value="1"/>
</dbReference>
<proteinExistence type="predicted"/>
<dbReference type="AlphaFoldDB" id="A0A3Q3NBJ3"/>
<dbReference type="GO" id="GO:0003676">
    <property type="term" value="F:nucleic acid binding"/>
    <property type="evidence" value="ECO:0007669"/>
    <property type="project" value="InterPro"/>
</dbReference>
<protein>
    <recommendedName>
        <fullName evidence="3">Transposase Tc1-like domain-containing protein</fullName>
    </recommendedName>
</protein>
<reference evidence="1" key="2">
    <citation type="submission" date="2025-09" db="UniProtKB">
        <authorList>
            <consortium name="Ensembl"/>
        </authorList>
    </citation>
    <scope>IDENTIFICATION</scope>
</reference>
<reference evidence="1" key="1">
    <citation type="submission" date="2025-08" db="UniProtKB">
        <authorList>
            <consortium name="Ensembl"/>
        </authorList>
    </citation>
    <scope>IDENTIFICATION</scope>
</reference>
<sequence>ENEGGMHDLIMQRLEFITGDVRDRPQSGHPKKKTPQVDRFLTLSALRNRRQSSTDLQSRFVGQYGRRAARRPAMTAFHCQARLLWCLQHVHWNLNMWRNVMFSDEYRCSLWQLDRKVKVWRRRGERYADRCAPTG</sequence>
<evidence type="ECO:0000313" key="1">
    <source>
        <dbReference type="Ensembl" id="ENSLBEP00000031475.1"/>
    </source>
</evidence>
<accession>A0A3Q3NBJ3</accession>
<dbReference type="InterPro" id="IPR036397">
    <property type="entry name" value="RNaseH_sf"/>
</dbReference>
<evidence type="ECO:0000313" key="2">
    <source>
        <dbReference type="Proteomes" id="UP000261660"/>
    </source>
</evidence>
<evidence type="ECO:0008006" key="3">
    <source>
        <dbReference type="Google" id="ProtNLM"/>
    </source>
</evidence>
<dbReference type="Proteomes" id="UP000261660">
    <property type="component" value="Unplaced"/>
</dbReference>
<dbReference type="STRING" id="56723.ENSLBEP00000031475"/>
<keyword evidence="2" id="KW-1185">Reference proteome</keyword>
<name>A0A3Q3NBJ3_9LABR</name>
<organism evidence="1 2">
    <name type="scientific">Labrus bergylta</name>
    <name type="common">ballan wrasse</name>
    <dbReference type="NCBI Taxonomy" id="56723"/>
    <lineage>
        <taxon>Eukaryota</taxon>
        <taxon>Metazoa</taxon>
        <taxon>Chordata</taxon>
        <taxon>Craniata</taxon>
        <taxon>Vertebrata</taxon>
        <taxon>Euteleostomi</taxon>
        <taxon>Actinopterygii</taxon>
        <taxon>Neopterygii</taxon>
        <taxon>Teleostei</taxon>
        <taxon>Neoteleostei</taxon>
        <taxon>Acanthomorphata</taxon>
        <taxon>Eupercaria</taxon>
        <taxon>Labriformes</taxon>
        <taxon>Labridae</taxon>
        <taxon>Labrus</taxon>
    </lineage>
</organism>